<organism evidence="1 2">
    <name type="scientific">Ambispora gerdemannii</name>
    <dbReference type="NCBI Taxonomy" id="144530"/>
    <lineage>
        <taxon>Eukaryota</taxon>
        <taxon>Fungi</taxon>
        <taxon>Fungi incertae sedis</taxon>
        <taxon>Mucoromycota</taxon>
        <taxon>Glomeromycotina</taxon>
        <taxon>Glomeromycetes</taxon>
        <taxon>Archaeosporales</taxon>
        <taxon>Ambisporaceae</taxon>
        <taxon>Ambispora</taxon>
    </lineage>
</organism>
<accession>A0A9N9GLQ3</accession>
<keyword evidence="2" id="KW-1185">Reference proteome</keyword>
<dbReference type="Proteomes" id="UP000789831">
    <property type="component" value="Unassembled WGS sequence"/>
</dbReference>
<evidence type="ECO:0000313" key="1">
    <source>
        <dbReference type="EMBL" id="CAG8619656.1"/>
    </source>
</evidence>
<name>A0A9N9GLQ3_9GLOM</name>
<evidence type="ECO:0000313" key="2">
    <source>
        <dbReference type="Proteomes" id="UP000789831"/>
    </source>
</evidence>
<dbReference type="EMBL" id="CAJVPL010002785">
    <property type="protein sequence ID" value="CAG8619656.1"/>
    <property type="molecule type" value="Genomic_DNA"/>
</dbReference>
<sequence>HTNTCPIMSQITKLCGTNRGWALLRFNSTLEITKRHAQHNTTDLSACDTMF</sequence>
<comment type="caution">
    <text evidence="1">The sequence shown here is derived from an EMBL/GenBank/DDBJ whole genome shotgun (WGS) entry which is preliminary data.</text>
</comment>
<gene>
    <name evidence="1" type="ORF">AGERDE_LOCUS9999</name>
</gene>
<reference evidence="1" key="1">
    <citation type="submission" date="2021-06" db="EMBL/GenBank/DDBJ databases">
        <authorList>
            <person name="Kallberg Y."/>
            <person name="Tangrot J."/>
            <person name="Rosling A."/>
        </authorList>
    </citation>
    <scope>NUCLEOTIDE SEQUENCE</scope>
    <source>
        <strain evidence="1">MT106</strain>
    </source>
</reference>
<proteinExistence type="predicted"/>
<dbReference type="AlphaFoldDB" id="A0A9N9GLQ3"/>
<feature type="non-terminal residue" evidence="1">
    <location>
        <position position="1"/>
    </location>
</feature>
<protein>
    <submittedName>
        <fullName evidence="1">7694_t:CDS:1</fullName>
    </submittedName>
</protein>